<dbReference type="Pfam" id="PF03083">
    <property type="entry name" value="MtN3_slv"/>
    <property type="match status" value="1"/>
</dbReference>
<dbReference type="OMA" id="HNCHFFL"/>
<dbReference type="InterPro" id="IPR004316">
    <property type="entry name" value="SWEET_rpt"/>
</dbReference>
<evidence type="ECO:0000256" key="12">
    <source>
        <dbReference type="ARBA" id="ARBA00023136"/>
    </source>
</evidence>
<keyword evidence="6" id="KW-1003">Cell membrane</keyword>
<dbReference type="Proteomes" id="UP000238479">
    <property type="component" value="Chromosome 4"/>
</dbReference>
<evidence type="ECO:0000256" key="13">
    <source>
        <dbReference type="SAM" id="Phobius"/>
    </source>
</evidence>
<dbReference type="FunFam" id="1.20.1280.290:FF:000004">
    <property type="entry name" value="Sugar transporter SWEET"/>
    <property type="match status" value="1"/>
</dbReference>
<protein>
    <recommendedName>
        <fullName evidence="4">Sugar transporter SWEET1</fullName>
    </recommendedName>
</protein>
<evidence type="ECO:0000313" key="14">
    <source>
        <dbReference type="EMBL" id="PRQ39232.1"/>
    </source>
</evidence>
<name>A0A2P6QYF3_ROSCH</name>
<evidence type="ECO:0000313" key="15">
    <source>
        <dbReference type="Proteomes" id="UP000238479"/>
    </source>
</evidence>
<proteinExistence type="inferred from homology"/>
<comment type="subcellular location">
    <subcellularLocation>
        <location evidence="1">Cell membrane</location>
        <topology evidence="1">Multi-pass membrane protein</topology>
    </subcellularLocation>
    <subcellularLocation>
        <location evidence="2">Golgi apparatus membrane</location>
        <topology evidence="2">Multi-pass membrane protein</topology>
    </subcellularLocation>
</comment>
<keyword evidence="7 14" id="KW-0762">Sugar transport</keyword>
<accession>A0A2P6QYF3</accession>
<evidence type="ECO:0000256" key="4">
    <source>
        <dbReference type="ARBA" id="ARBA00021741"/>
    </source>
</evidence>
<evidence type="ECO:0000256" key="1">
    <source>
        <dbReference type="ARBA" id="ARBA00004651"/>
    </source>
</evidence>
<evidence type="ECO:0000256" key="5">
    <source>
        <dbReference type="ARBA" id="ARBA00022448"/>
    </source>
</evidence>
<keyword evidence="9" id="KW-0677">Repeat</keyword>
<dbReference type="PANTHER" id="PTHR10791:SF222">
    <property type="entry name" value="BIDIRECTIONAL SUGAR TRANSPORTER SWEET15"/>
    <property type="match status" value="1"/>
</dbReference>
<keyword evidence="11" id="KW-0333">Golgi apparatus</keyword>
<gene>
    <name evidence="14" type="ORF">RchiOBHm_Chr4g0422881</name>
</gene>
<dbReference type="PANTHER" id="PTHR10791">
    <property type="entry name" value="RAG1-ACTIVATING PROTEIN 1"/>
    <property type="match status" value="1"/>
</dbReference>
<dbReference type="Gene3D" id="1.20.1280.290">
    <property type="match status" value="1"/>
</dbReference>
<dbReference type="GO" id="GO:0005886">
    <property type="term" value="C:plasma membrane"/>
    <property type="evidence" value="ECO:0007669"/>
    <property type="project" value="UniProtKB-SubCell"/>
</dbReference>
<evidence type="ECO:0000256" key="8">
    <source>
        <dbReference type="ARBA" id="ARBA00022692"/>
    </source>
</evidence>
<feature type="transmembrane region" description="Helical" evidence="13">
    <location>
        <begin position="40"/>
        <end position="61"/>
    </location>
</feature>
<evidence type="ECO:0000256" key="6">
    <source>
        <dbReference type="ARBA" id="ARBA00022475"/>
    </source>
</evidence>
<reference evidence="14 15" key="1">
    <citation type="journal article" date="2018" name="Nat. Genet.">
        <title>The Rosa genome provides new insights in the design of modern roses.</title>
        <authorList>
            <person name="Bendahmane M."/>
        </authorList>
    </citation>
    <scope>NUCLEOTIDE SEQUENCE [LARGE SCALE GENOMIC DNA]</scope>
    <source>
        <strain evidence="15">cv. Old Blush</strain>
    </source>
</reference>
<feature type="transmembrane region" description="Helical" evidence="13">
    <location>
        <begin position="12"/>
        <end position="34"/>
    </location>
</feature>
<keyword evidence="5" id="KW-0813">Transport</keyword>
<dbReference type="STRING" id="74649.A0A2P6QYF3"/>
<organism evidence="14 15">
    <name type="scientific">Rosa chinensis</name>
    <name type="common">China rose</name>
    <dbReference type="NCBI Taxonomy" id="74649"/>
    <lineage>
        <taxon>Eukaryota</taxon>
        <taxon>Viridiplantae</taxon>
        <taxon>Streptophyta</taxon>
        <taxon>Embryophyta</taxon>
        <taxon>Tracheophyta</taxon>
        <taxon>Spermatophyta</taxon>
        <taxon>Magnoliopsida</taxon>
        <taxon>eudicotyledons</taxon>
        <taxon>Gunneridae</taxon>
        <taxon>Pentapetalae</taxon>
        <taxon>rosids</taxon>
        <taxon>fabids</taxon>
        <taxon>Rosales</taxon>
        <taxon>Rosaceae</taxon>
        <taxon>Rosoideae</taxon>
        <taxon>Rosoideae incertae sedis</taxon>
        <taxon>Rosa</taxon>
    </lineage>
</organism>
<evidence type="ECO:0000256" key="10">
    <source>
        <dbReference type="ARBA" id="ARBA00022989"/>
    </source>
</evidence>
<keyword evidence="8 13" id="KW-0812">Transmembrane</keyword>
<comment type="caution">
    <text evidence="14">The sequence shown here is derived from an EMBL/GenBank/DDBJ whole genome shotgun (WGS) entry which is preliminary data.</text>
</comment>
<dbReference type="Gramene" id="PRQ39232">
    <property type="protein sequence ID" value="PRQ39232"/>
    <property type="gene ID" value="RchiOBHm_Chr4g0422881"/>
</dbReference>
<dbReference type="GO" id="GO:0000139">
    <property type="term" value="C:Golgi membrane"/>
    <property type="evidence" value="ECO:0007669"/>
    <property type="project" value="UniProtKB-SubCell"/>
</dbReference>
<evidence type="ECO:0000256" key="11">
    <source>
        <dbReference type="ARBA" id="ARBA00023034"/>
    </source>
</evidence>
<keyword evidence="15" id="KW-1185">Reference proteome</keyword>
<dbReference type="InterPro" id="IPR047664">
    <property type="entry name" value="SWEET"/>
</dbReference>
<sequence length="144" mass="15719">MAQVIRTESVEFMPFSLSFFLTLSGMLWFAYGLFLKDIRIALPNGLGFVLGLLQMLFYAIYRNRKLVLVDMDENLSASEHVTNVAILSTIATSEVHLVNAKPCDGDDGEDGNKDSDGNCVVVVDVDADASGDHLPLKSDESCVV</sequence>
<dbReference type="GO" id="GO:0051119">
    <property type="term" value="F:sugar transmembrane transporter activity"/>
    <property type="evidence" value="ECO:0007669"/>
    <property type="project" value="InterPro"/>
</dbReference>
<evidence type="ECO:0000256" key="3">
    <source>
        <dbReference type="ARBA" id="ARBA00007809"/>
    </source>
</evidence>
<dbReference type="EMBL" id="PDCK01000042">
    <property type="protein sequence ID" value="PRQ39232.1"/>
    <property type="molecule type" value="Genomic_DNA"/>
</dbReference>
<evidence type="ECO:0000256" key="2">
    <source>
        <dbReference type="ARBA" id="ARBA00004653"/>
    </source>
</evidence>
<dbReference type="AlphaFoldDB" id="A0A2P6QYF3"/>
<comment type="similarity">
    <text evidence="3">Belongs to the SWEET sugar transporter family.</text>
</comment>
<evidence type="ECO:0000256" key="7">
    <source>
        <dbReference type="ARBA" id="ARBA00022597"/>
    </source>
</evidence>
<evidence type="ECO:0000256" key="9">
    <source>
        <dbReference type="ARBA" id="ARBA00022737"/>
    </source>
</evidence>
<keyword evidence="12 13" id="KW-0472">Membrane</keyword>
<keyword evidence="10 13" id="KW-1133">Transmembrane helix</keyword>